<proteinExistence type="predicted"/>
<evidence type="ECO:0008006" key="3">
    <source>
        <dbReference type="Google" id="ProtNLM"/>
    </source>
</evidence>
<dbReference type="EMBL" id="MT732451">
    <property type="protein sequence ID" value="QQO97493.1"/>
    <property type="molecule type" value="Genomic_DNA"/>
</dbReference>
<sequence length="249" mass="27815">MKKVILILVAILLLFSSCSPDEIQEDVITQEIKQRIAGLYEIQETSVVRDTTVTSDTGTGKTSLTSKVGETDFSFNTVFGYYETTIDSIVRDTIATYTIVGTDTTRTTEIEEEVFTSIKIKPIPVTIDERYSGPQGFIIDSTLMDTEVFSFRIESSTSPIRFHTYLKSAEGIPEGLSNPIVYGDDYIIDEVMEDIINPWYLDESKEVKYFTLIFIPSELGIQEFTIVGTTSDGSEVELTAVIEVMPAIE</sequence>
<protein>
    <recommendedName>
        <fullName evidence="3">Lipoprotein</fullName>
    </recommendedName>
</protein>
<reference evidence="1" key="1">
    <citation type="submission" date="2020-07" db="EMBL/GenBank/DDBJ databases">
        <title>Highly diverse flavobacterial phages as mortality factor during North Sea spring blooms.</title>
        <authorList>
            <person name="Bartlau N."/>
            <person name="Wichels A."/>
            <person name="Krohne G."/>
            <person name="Adriaenssens E.M."/>
            <person name="Heins A."/>
            <person name="Fuchs B.M."/>
            <person name="Amann R."/>
            <person name="Moraru C."/>
        </authorList>
    </citation>
    <scope>NUCLEOTIDE SEQUENCE</scope>
</reference>
<gene>
    <name evidence="1" type="ORF">Molly1_194</name>
</gene>
<evidence type="ECO:0000313" key="2">
    <source>
        <dbReference type="Proteomes" id="UP000693768"/>
    </source>
</evidence>
<organism evidence="1 2">
    <name type="scientific">Maribacter phage Molly_1</name>
    <dbReference type="NCBI Taxonomy" id="2745685"/>
    <lineage>
        <taxon>Viruses</taxon>
        <taxon>Duplodnaviria</taxon>
        <taxon>Heunggongvirae</taxon>
        <taxon>Uroviricota</taxon>
        <taxon>Caudoviricetes</taxon>
        <taxon>Molycolviridae</taxon>
        <taxon>Mollyvirus</taxon>
        <taxon>Mollyvirus molly</taxon>
    </lineage>
</organism>
<evidence type="ECO:0000313" key="1">
    <source>
        <dbReference type="EMBL" id="QQO97493.1"/>
    </source>
</evidence>
<dbReference type="Proteomes" id="UP000693768">
    <property type="component" value="Segment"/>
</dbReference>
<accession>A0A8E4UYC3</accession>
<dbReference type="PROSITE" id="PS51257">
    <property type="entry name" value="PROKAR_LIPOPROTEIN"/>
    <property type="match status" value="1"/>
</dbReference>
<name>A0A8E4UYC3_9CAUD</name>
<keyword evidence="2" id="KW-1185">Reference proteome</keyword>